<proteinExistence type="evidence at transcript level"/>
<accession>Q5DEJ6</accession>
<dbReference type="AlphaFoldDB" id="Q5DEJ6"/>
<sequence>MQSKFRKFVSNYNYQFEYSYTEIHKMMKCATFISCIGSQVKMNSNCMMKIIKYVILVIHQRFWKNLINFVKNLSRIHYLRFSQISNTLKKILYLMMTIS</sequence>
<dbReference type="EMBL" id="AY814028">
    <property type="protein sequence ID" value="AAW25760.1"/>
    <property type="molecule type" value="mRNA"/>
</dbReference>
<reference evidence="1" key="1">
    <citation type="submission" date="2004-11" db="EMBL/GenBank/DDBJ databases">
        <title>The full-length cDNA sequences of Schistosoma japonicum genes.</title>
        <authorList>
            <person name="Han Z."/>
        </authorList>
    </citation>
    <scope>NUCLEOTIDE SEQUENCE</scope>
</reference>
<name>Q5DEJ6_SCHJA</name>
<protein>
    <submittedName>
        <fullName evidence="1">SJCHGC06761 protein</fullName>
    </submittedName>
</protein>
<reference evidence="1" key="2">
    <citation type="journal article" date="2006" name="PLoS Pathog.">
        <title>New perspectives on host-parasite interplay by comparative transcriptomic and proteomic analyses of Schistosoma japonicum.</title>
        <authorList>
            <person name="Liu F."/>
            <person name="Lu J."/>
            <person name="Hu W."/>
            <person name="Wang S.Y."/>
            <person name="Cui S.J."/>
            <person name="Chi M."/>
            <person name="Yan Q."/>
            <person name="Wang X.R."/>
            <person name="Song H.D."/>
            <person name="Xu X.N."/>
            <person name="Wang J.J."/>
            <person name="Zhang X.L."/>
            <person name="Zhang X."/>
            <person name="Wang Z.Q."/>
            <person name="Xue C.L."/>
            <person name="Brindley P.J."/>
            <person name="McManus D.P."/>
            <person name="Yang P.Y."/>
            <person name="Feng Z."/>
            <person name="Chen Z."/>
            <person name="Han Z.G."/>
        </authorList>
    </citation>
    <scope>NUCLEOTIDE SEQUENCE</scope>
</reference>
<evidence type="ECO:0000313" key="1">
    <source>
        <dbReference type="EMBL" id="AAW25760.1"/>
    </source>
</evidence>
<organism evidence="1">
    <name type="scientific">Schistosoma japonicum</name>
    <name type="common">Blood fluke</name>
    <dbReference type="NCBI Taxonomy" id="6182"/>
    <lineage>
        <taxon>Eukaryota</taxon>
        <taxon>Metazoa</taxon>
        <taxon>Spiralia</taxon>
        <taxon>Lophotrochozoa</taxon>
        <taxon>Platyhelminthes</taxon>
        <taxon>Trematoda</taxon>
        <taxon>Digenea</taxon>
        <taxon>Strigeidida</taxon>
        <taxon>Schistosomatoidea</taxon>
        <taxon>Schistosomatidae</taxon>
        <taxon>Schistosoma</taxon>
    </lineage>
</organism>